<comment type="caution">
    <text evidence="2">The sequence shown here is derived from an EMBL/GenBank/DDBJ whole genome shotgun (WGS) entry which is preliminary data.</text>
</comment>
<proteinExistence type="predicted"/>
<evidence type="ECO:0000313" key="3">
    <source>
        <dbReference type="Proteomes" id="UP001152747"/>
    </source>
</evidence>
<dbReference type="AlphaFoldDB" id="A0A9P1N901"/>
<feature type="chain" id="PRO_5040443647" evidence="1">
    <location>
        <begin position="20"/>
        <end position="89"/>
    </location>
</feature>
<evidence type="ECO:0000313" key="2">
    <source>
        <dbReference type="EMBL" id="CAI5455531.1"/>
    </source>
</evidence>
<keyword evidence="3" id="KW-1185">Reference proteome</keyword>
<dbReference type="OrthoDB" id="5780258at2759"/>
<keyword evidence="1" id="KW-0732">Signal</keyword>
<evidence type="ECO:0000256" key="1">
    <source>
        <dbReference type="SAM" id="SignalP"/>
    </source>
</evidence>
<gene>
    <name evidence="2" type="ORF">CAMP_LOCUS18168</name>
</gene>
<reference evidence="2" key="1">
    <citation type="submission" date="2022-11" db="EMBL/GenBank/DDBJ databases">
        <authorList>
            <person name="Kikuchi T."/>
        </authorList>
    </citation>
    <scope>NUCLEOTIDE SEQUENCE</scope>
    <source>
        <strain evidence="2">PS1010</strain>
    </source>
</reference>
<dbReference type="EMBL" id="CANHGI010000006">
    <property type="protein sequence ID" value="CAI5455531.1"/>
    <property type="molecule type" value="Genomic_DNA"/>
</dbReference>
<dbReference type="Proteomes" id="UP001152747">
    <property type="component" value="Unassembled WGS sequence"/>
</dbReference>
<name>A0A9P1N901_9PELO</name>
<feature type="signal peptide" evidence="1">
    <location>
        <begin position="1"/>
        <end position="19"/>
    </location>
</feature>
<organism evidence="2 3">
    <name type="scientific">Caenorhabditis angaria</name>
    <dbReference type="NCBI Taxonomy" id="860376"/>
    <lineage>
        <taxon>Eukaryota</taxon>
        <taxon>Metazoa</taxon>
        <taxon>Ecdysozoa</taxon>
        <taxon>Nematoda</taxon>
        <taxon>Chromadorea</taxon>
        <taxon>Rhabditida</taxon>
        <taxon>Rhabditina</taxon>
        <taxon>Rhabditomorpha</taxon>
        <taxon>Rhabditoidea</taxon>
        <taxon>Rhabditidae</taxon>
        <taxon>Peloderinae</taxon>
        <taxon>Caenorhabditis</taxon>
    </lineage>
</organism>
<protein>
    <submittedName>
        <fullName evidence="2">Uncharacterized protein</fullName>
    </submittedName>
</protein>
<accession>A0A9P1N901</accession>
<sequence length="89" mass="9895">MSVLFMTLLFVCFIVVVLGAGSLQTCTDAQQILMPCVCCKKECWFTATEMATEYYGHMPGTGGQSETQMTLQIMRTCMQDECGDVCKKQ</sequence>